<protein>
    <submittedName>
        <fullName evidence="1">Uncharacterized protein</fullName>
    </submittedName>
</protein>
<comment type="caution">
    <text evidence="1">The sequence shown here is derived from an EMBL/GenBank/DDBJ whole genome shotgun (WGS) entry which is preliminary data.</text>
</comment>
<dbReference type="Proteomes" id="UP001209540">
    <property type="component" value="Unassembled WGS sequence"/>
</dbReference>
<feature type="non-terminal residue" evidence="1">
    <location>
        <position position="89"/>
    </location>
</feature>
<evidence type="ECO:0000313" key="2">
    <source>
        <dbReference type="Proteomes" id="UP001209540"/>
    </source>
</evidence>
<evidence type="ECO:0000313" key="1">
    <source>
        <dbReference type="EMBL" id="KAI9273015.1"/>
    </source>
</evidence>
<name>A0AAD5K7T3_9FUNG</name>
<reference evidence="1" key="2">
    <citation type="submission" date="2023-02" db="EMBL/GenBank/DDBJ databases">
        <authorList>
            <consortium name="DOE Joint Genome Institute"/>
            <person name="Mondo S.J."/>
            <person name="Chang Y."/>
            <person name="Wang Y."/>
            <person name="Ahrendt S."/>
            <person name="Andreopoulos W."/>
            <person name="Barry K."/>
            <person name="Beard J."/>
            <person name="Benny G.L."/>
            <person name="Blankenship S."/>
            <person name="Bonito G."/>
            <person name="Cuomo C."/>
            <person name="Desiro A."/>
            <person name="Gervers K.A."/>
            <person name="Hundley H."/>
            <person name="Kuo A."/>
            <person name="LaButti K."/>
            <person name="Lang B.F."/>
            <person name="Lipzen A."/>
            <person name="O'Donnell K."/>
            <person name="Pangilinan J."/>
            <person name="Reynolds N."/>
            <person name="Sandor L."/>
            <person name="Smith M.W."/>
            <person name="Tsang A."/>
            <person name="Grigoriev I.V."/>
            <person name="Stajich J.E."/>
            <person name="Spatafora J.W."/>
        </authorList>
    </citation>
    <scope>NUCLEOTIDE SEQUENCE</scope>
    <source>
        <strain evidence="1">RSA 2281</strain>
    </source>
</reference>
<gene>
    <name evidence="1" type="ORF">BDA99DRAFT_499783</name>
</gene>
<sequence>MFMVNNLHHPSNNHINKHFPLSINIINSSHHLPYYHKEEDKHSLIMDNQVNNHLHHNSNNPLRHLIHTGNKAVVVDPYWINPKEKKTYN</sequence>
<reference evidence="1" key="1">
    <citation type="journal article" date="2022" name="IScience">
        <title>Evolution of zygomycete secretomes and the origins of terrestrial fungal ecologies.</title>
        <authorList>
            <person name="Chang Y."/>
            <person name="Wang Y."/>
            <person name="Mondo S."/>
            <person name="Ahrendt S."/>
            <person name="Andreopoulos W."/>
            <person name="Barry K."/>
            <person name="Beard J."/>
            <person name="Benny G.L."/>
            <person name="Blankenship S."/>
            <person name="Bonito G."/>
            <person name="Cuomo C."/>
            <person name="Desiro A."/>
            <person name="Gervers K.A."/>
            <person name="Hundley H."/>
            <person name="Kuo A."/>
            <person name="LaButti K."/>
            <person name="Lang B.F."/>
            <person name="Lipzen A."/>
            <person name="O'Donnell K."/>
            <person name="Pangilinan J."/>
            <person name="Reynolds N."/>
            <person name="Sandor L."/>
            <person name="Smith M.E."/>
            <person name="Tsang A."/>
            <person name="Grigoriev I.V."/>
            <person name="Stajich J.E."/>
            <person name="Spatafora J.W."/>
        </authorList>
    </citation>
    <scope>NUCLEOTIDE SEQUENCE</scope>
    <source>
        <strain evidence="1">RSA 2281</strain>
    </source>
</reference>
<accession>A0AAD5K7T3</accession>
<keyword evidence="2" id="KW-1185">Reference proteome</keyword>
<dbReference type="EMBL" id="JAIXMP010000005">
    <property type="protein sequence ID" value="KAI9273015.1"/>
    <property type="molecule type" value="Genomic_DNA"/>
</dbReference>
<dbReference type="AlphaFoldDB" id="A0AAD5K7T3"/>
<proteinExistence type="predicted"/>
<organism evidence="1 2">
    <name type="scientific">Phascolomyces articulosus</name>
    <dbReference type="NCBI Taxonomy" id="60185"/>
    <lineage>
        <taxon>Eukaryota</taxon>
        <taxon>Fungi</taxon>
        <taxon>Fungi incertae sedis</taxon>
        <taxon>Mucoromycota</taxon>
        <taxon>Mucoromycotina</taxon>
        <taxon>Mucoromycetes</taxon>
        <taxon>Mucorales</taxon>
        <taxon>Lichtheimiaceae</taxon>
        <taxon>Phascolomyces</taxon>
    </lineage>
</organism>